<keyword evidence="2" id="KW-1185">Reference proteome</keyword>
<dbReference type="OrthoDB" id="330708at2157"/>
<accession>A0A1I0PUJ9</accession>
<dbReference type="RefSeq" id="WP_089669226.1">
    <property type="nucleotide sequence ID" value="NZ_FOJA01000001.1"/>
</dbReference>
<dbReference type="Gene3D" id="2.60.40.10">
    <property type="entry name" value="Immunoglobulins"/>
    <property type="match status" value="1"/>
</dbReference>
<dbReference type="Proteomes" id="UP000198518">
    <property type="component" value="Unassembled WGS sequence"/>
</dbReference>
<proteinExistence type="predicted"/>
<evidence type="ECO:0000313" key="1">
    <source>
        <dbReference type="EMBL" id="SEW18130.1"/>
    </source>
</evidence>
<dbReference type="EMBL" id="FOJA01000001">
    <property type="protein sequence ID" value="SEW18130.1"/>
    <property type="molecule type" value="Genomic_DNA"/>
</dbReference>
<evidence type="ECO:0008006" key="3">
    <source>
        <dbReference type="Google" id="ProtNLM"/>
    </source>
</evidence>
<name>A0A1I0PUJ9_9EURY</name>
<sequence length="179" mass="18023">MQRRKFIAGLGSLAAAGAAGIGTGAFTQVTATRNVDVEVAGDNSAYLQLKGLASSSSYVTDDGSGSTLSIDLDSGNSTANGGDGVNPDAVTKINQVFKIKNQGTQEVELSISKAGDNDGLVKFYPSTSYADSISSNPLTLAAGGSETISIKIDTEGEGVSDGDELLDSVTFTAAATSSP</sequence>
<reference evidence="1 2" key="1">
    <citation type="submission" date="2016-10" db="EMBL/GenBank/DDBJ databases">
        <authorList>
            <person name="de Groot N.N."/>
        </authorList>
    </citation>
    <scope>NUCLEOTIDE SEQUENCE [LARGE SCALE GENOMIC DNA]</scope>
    <source>
        <strain evidence="1 2">CGMCC 1.5337</strain>
    </source>
</reference>
<dbReference type="InterPro" id="IPR013783">
    <property type="entry name" value="Ig-like_fold"/>
</dbReference>
<dbReference type="AlphaFoldDB" id="A0A1I0PUJ9"/>
<organism evidence="1 2">
    <name type="scientific">Halobacterium jilantaiense</name>
    <dbReference type="NCBI Taxonomy" id="355548"/>
    <lineage>
        <taxon>Archaea</taxon>
        <taxon>Methanobacteriati</taxon>
        <taxon>Methanobacteriota</taxon>
        <taxon>Stenosarchaea group</taxon>
        <taxon>Halobacteria</taxon>
        <taxon>Halobacteriales</taxon>
        <taxon>Halobacteriaceae</taxon>
        <taxon>Halobacterium</taxon>
    </lineage>
</organism>
<evidence type="ECO:0000313" key="2">
    <source>
        <dbReference type="Proteomes" id="UP000198518"/>
    </source>
</evidence>
<gene>
    <name evidence="1" type="ORF">SAMN04487945_1974</name>
</gene>
<dbReference type="STRING" id="355548.SAMN04487945_1974"/>
<protein>
    <recommendedName>
        <fullName evidence="3">SipW-cognate class signal peptide</fullName>
    </recommendedName>
</protein>